<evidence type="ECO:0000259" key="3">
    <source>
        <dbReference type="PROSITE" id="PS51371"/>
    </source>
</evidence>
<sequence length="615" mass="67608">MEVELLEIRDFLADHAPFDVLSPDLLEVLPHQLVVRYLRRGTAFPPADATAPALYILRSGAVELRNSDGTLSDKLGEGDLYAGLCEADSSVSGVTVEDSLLYLLDCRALASLREASAAFDRQFAADRAERLRRAAAPRPGAGIDVLSLKAADLRHREPVTLDADMTIRQAAQLMSAQRVSSVLVTEGERLAGLITDSDLRHRCLARGLSPDSPARSIMTPDPVTIDGDELLAEALLCMTRMQVHHLPVLIQGRLAGMLTLSDLARHQGSSPVLLATDIQRADGIEALAQICRRLPELQLQLGLANTRPSYIGAAIASITDALTRRLLELAESRLGPAPVPYVWAAGGSQGRQEQTVHSDQDHALIISDDLRDTDREYFAELARFVSDGLNACGFPYCPGNAMASNPQWCQPLQVWHGYFNDWIERPQPKALMHASIFFDLRAIHGEPVLLQSLQEQVLARTRANRIFIAHLTAAALQHRPPLGFFRNFVFIHDGEHDATLDLKRRGLLPIVDLARIYALSEGIDAVNTRERLEAAIATGALGIDLGSSLLDALEFIAGLRIRHQARCLREGHSPDNYLPPDTLSGLERNHLKDAFRLIQSLQATLENRYQAGRFS</sequence>
<gene>
    <name evidence="4" type="ORF">D6C00_13195</name>
</gene>
<keyword evidence="1 2" id="KW-0129">CBS domain</keyword>
<dbReference type="CDD" id="cd04587">
    <property type="entry name" value="CBS_pair_CAP-ED_NT_Pol-beta-like_DUF294_assoc"/>
    <property type="match status" value="1"/>
</dbReference>
<dbReference type="PANTHER" id="PTHR43080:SF2">
    <property type="entry name" value="CBS DOMAIN-CONTAINING PROTEIN"/>
    <property type="match status" value="1"/>
</dbReference>
<dbReference type="Gene3D" id="2.60.120.10">
    <property type="entry name" value="Jelly Rolls"/>
    <property type="match status" value="1"/>
</dbReference>
<dbReference type="OrthoDB" id="9808528at2"/>
<dbReference type="SUPFAM" id="SSF51206">
    <property type="entry name" value="cAMP-binding domain-like"/>
    <property type="match status" value="1"/>
</dbReference>
<dbReference type="GO" id="GO:0008773">
    <property type="term" value="F:[protein-PII] uridylyltransferase activity"/>
    <property type="evidence" value="ECO:0007669"/>
    <property type="project" value="InterPro"/>
</dbReference>
<feature type="domain" description="CBS" evidence="3">
    <location>
        <begin position="154"/>
        <end position="212"/>
    </location>
</feature>
<evidence type="ECO:0000256" key="1">
    <source>
        <dbReference type="ARBA" id="ARBA00023122"/>
    </source>
</evidence>
<dbReference type="InterPro" id="IPR018821">
    <property type="entry name" value="DUF294_put_nucleoTrafse_sb-bd"/>
</dbReference>
<dbReference type="AlphaFoldDB" id="A0A426QM06"/>
<dbReference type="CDD" id="cd05401">
    <property type="entry name" value="NT_GlnE_GlnD_like"/>
    <property type="match status" value="1"/>
</dbReference>
<dbReference type="Proteomes" id="UP000287798">
    <property type="component" value="Unassembled WGS sequence"/>
</dbReference>
<dbReference type="InterPro" id="IPR000644">
    <property type="entry name" value="CBS_dom"/>
</dbReference>
<dbReference type="EMBL" id="QZMU01000001">
    <property type="protein sequence ID" value="RRQ22791.1"/>
    <property type="molecule type" value="Genomic_DNA"/>
</dbReference>
<dbReference type="InterPro" id="IPR014710">
    <property type="entry name" value="RmlC-like_jellyroll"/>
</dbReference>
<proteinExistence type="predicted"/>
<dbReference type="InterPro" id="IPR046342">
    <property type="entry name" value="CBS_dom_sf"/>
</dbReference>
<accession>A0A426QM06</accession>
<evidence type="ECO:0000256" key="2">
    <source>
        <dbReference type="PROSITE-ProRule" id="PRU00703"/>
    </source>
</evidence>
<dbReference type="RefSeq" id="WP_125182131.1">
    <property type="nucleotide sequence ID" value="NZ_QZMU01000001.1"/>
</dbReference>
<dbReference type="SMART" id="SM00116">
    <property type="entry name" value="CBS"/>
    <property type="match status" value="2"/>
</dbReference>
<reference evidence="4 5" key="1">
    <citation type="journal article" date="2010" name="Int. J. Syst. Evol. Microbiol.">
        <title>Thiohalobacter thiocyanaticus gen. nov., sp. nov., a moderately halophilic, sulfur-oxidizing gammaproteobacterium from hypersaline lakes, that utilizes thiocyanate.</title>
        <authorList>
            <person name="Sorokin D.Y."/>
            <person name="Kovaleva O.L."/>
            <person name="Tourova T.P."/>
            <person name="Muyzer G."/>
        </authorList>
    </citation>
    <scope>NUCLEOTIDE SEQUENCE [LARGE SCALE GENOMIC DNA]</scope>
    <source>
        <strain evidence="4 5">Hrh1</strain>
    </source>
</reference>
<evidence type="ECO:0000313" key="4">
    <source>
        <dbReference type="EMBL" id="RRQ22791.1"/>
    </source>
</evidence>
<dbReference type="InterPro" id="IPR018490">
    <property type="entry name" value="cNMP-bd_dom_sf"/>
</dbReference>
<dbReference type="PANTHER" id="PTHR43080">
    <property type="entry name" value="CBS DOMAIN-CONTAINING PROTEIN CBSX3, MITOCHONDRIAL"/>
    <property type="match status" value="1"/>
</dbReference>
<dbReference type="Gene3D" id="3.10.580.10">
    <property type="entry name" value="CBS-domain"/>
    <property type="match status" value="1"/>
</dbReference>
<comment type="caution">
    <text evidence="4">The sequence shown here is derived from an EMBL/GenBank/DDBJ whole genome shotgun (WGS) entry which is preliminary data.</text>
</comment>
<dbReference type="Pfam" id="PF00571">
    <property type="entry name" value="CBS"/>
    <property type="match status" value="2"/>
</dbReference>
<keyword evidence="5" id="KW-1185">Reference proteome</keyword>
<dbReference type="Pfam" id="PF03445">
    <property type="entry name" value="DUF294"/>
    <property type="match status" value="1"/>
</dbReference>
<dbReference type="PROSITE" id="PS51371">
    <property type="entry name" value="CBS"/>
    <property type="match status" value="2"/>
</dbReference>
<dbReference type="InterPro" id="IPR005105">
    <property type="entry name" value="GlnD_Uridyltrans_N"/>
</dbReference>
<dbReference type="InterPro" id="IPR051257">
    <property type="entry name" value="Diverse_CBS-Domain"/>
</dbReference>
<dbReference type="Pfam" id="PF10335">
    <property type="entry name" value="DUF294_C"/>
    <property type="match status" value="1"/>
</dbReference>
<dbReference type="SUPFAM" id="SSF54631">
    <property type="entry name" value="CBS-domain pair"/>
    <property type="match status" value="1"/>
</dbReference>
<feature type="domain" description="CBS" evidence="3">
    <location>
        <begin position="218"/>
        <end position="276"/>
    </location>
</feature>
<organism evidence="4 5">
    <name type="scientific">Thiohalobacter thiocyanaticus</name>
    <dbReference type="NCBI Taxonomy" id="585455"/>
    <lineage>
        <taxon>Bacteria</taxon>
        <taxon>Pseudomonadati</taxon>
        <taxon>Pseudomonadota</taxon>
        <taxon>Gammaproteobacteria</taxon>
        <taxon>Thiohalobacterales</taxon>
        <taxon>Thiohalobacteraceae</taxon>
        <taxon>Thiohalobacter</taxon>
    </lineage>
</organism>
<dbReference type="InterPro" id="IPR000595">
    <property type="entry name" value="cNMP-bd_dom"/>
</dbReference>
<name>A0A426QM06_9GAMM</name>
<evidence type="ECO:0000313" key="5">
    <source>
        <dbReference type="Proteomes" id="UP000287798"/>
    </source>
</evidence>
<protein>
    <submittedName>
        <fullName evidence="4">Cyclic nucleotide-binding/CBS domain-containing protein</fullName>
    </submittedName>
</protein>
<dbReference type="CDD" id="cd00038">
    <property type="entry name" value="CAP_ED"/>
    <property type="match status" value="1"/>
</dbReference>